<accession>A0ACB8T6B7</accession>
<reference evidence="1" key="2">
    <citation type="journal article" date="2022" name="New Phytol.">
        <title>Evolutionary transition to the ectomycorrhizal habit in the genomes of a hyperdiverse lineage of mushroom-forming fungi.</title>
        <authorList>
            <person name="Looney B."/>
            <person name="Miyauchi S."/>
            <person name="Morin E."/>
            <person name="Drula E."/>
            <person name="Courty P.E."/>
            <person name="Kohler A."/>
            <person name="Kuo A."/>
            <person name="LaButti K."/>
            <person name="Pangilinan J."/>
            <person name="Lipzen A."/>
            <person name="Riley R."/>
            <person name="Andreopoulos W."/>
            <person name="He G."/>
            <person name="Johnson J."/>
            <person name="Nolan M."/>
            <person name="Tritt A."/>
            <person name="Barry K.W."/>
            <person name="Grigoriev I.V."/>
            <person name="Nagy L.G."/>
            <person name="Hibbett D."/>
            <person name="Henrissat B."/>
            <person name="Matheny P.B."/>
            <person name="Labbe J."/>
            <person name="Martin F.M."/>
        </authorList>
    </citation>
    <scope>NUCLEOTIDE SEQUENCE</scope>
    <source>
        <strain evidence="1">HHB10654</strain>
    </source>
</reference>
<organism evidence="1 2">
    <name type="scientific">Artomyces pyxidatus</name>
    <dbReference type="NCBI Taxonomy" id="48021"/>
    <lineage>
        <taxon>Eukaryota</taxon>
        <taxon>Fungi</taxon>
        <taxon>Dikarya</taxon>
        <taxon>Basidiomycota</taxon>
        <taxon>Agaricomycotina</taxon>
        <taxon>Agaricomycetes</taxon>
        <taxon>Russulales</taxon>
        <taxon>Auriscalpiaceae</taxon>
        <taxon>Artomyces</taxon>
    </lineage>
</organism>
<dbReference type="Proteomes" id="UP000814140">
    <property type="component" value="Unassembled WGS sequence"/>
</dbReference>
<reference evidence="1" key="1">
    <citation type="submission" date="2021-03" db="EMBL/GenBank/DDBJ databases">
        <authorList>
            <consortium name="DOE Joint Genome Institute"/>
            <person name="Ahrendt S."/>
            <person name="Looney B.P."/>
            <person name="Miyauchi S."/>
            <person name="Morin E."/>
            <person name="Drula E."/>
            <person name="Courty P.E."/>
            <person name="Chicoki N."/>
            <person name="Fauchery L."/>
            <person name="Kohler A."/>
            <person name="Kuo A."/>
            <person name="Labutti K."/>
            <person name="Pangilinan J."/>
            <person name="Lipzen A."/>
            <person name="Riley R."/>
            <person name="Andreopoulos W."/>
            <person name="He G."/>
            <person name="Johnson J."/>
            <person name="Barry K.W."/>
            <person name="Grigoriev I.V."/>
            <person name="Nagy L."/>
            <person name="Hibbett D."/>
            <person name="Henrissat B."/>
            <person name="Matheny P.B."/>
            <person name="Labbe J."/>
            <person name="Martin F."/>
        </authorList>
    </citation>
    <scope>NUCLEOTIDE SEQUENCE</scope>
    <source>
        <strain evidence="1">HHB10654</strain>
    </source>
</reference>
<gene>
    <name evidence="1" type="ORF">BV25DRAFT_1914465</name>
</gene>
<dbReference type="EMBL" id="MU277199">
    <property type="protein sequence ID" value="KAI0064244.1"/>
    <property type="molecule type" value="Genomic_DNA"/>
</dbReference>
<comment type="caution">
    <text evidence="1">The sequence shown here is derived from an EMBL/GenBank/DDBJ whole genome shotgun (WGS) entry which is preliminary data.</text>
</comment>
<name>A0ACB8T6B7_9AGAM</name>
<proteinExistence type="predicted"/>
<keyword evidence="2" id="KW-1185">Reference proteome</keyword>
<evidence type="ECO:0000313" key="1">
    <source>
        <dbReference type="EMBL" id="KAI0064244.1"/>
    </source>
</evidence>
<evidence type="ECO:0000313" key="2">
    <source>
        <dbReference type="Proteomes" id="UP000814140"/>
    </source>
</evidence>
<sequence>MSQREDQLYLICFAVDEDQVRAWLTLERRQIQEWTHSSLGVVYDPSIPGIWANFWIEATHGNKLTTVVNLDLMLDGRQQYKCLFITGLWAASYDVFDPRKPGAIWPSTSYNAQAQLVYHKLFESDSGALPWVEALPREHISVMWPTRMERPDLLEHWILKEATAAAQGADRDPLEST</sequence>
<protein>
    <submittedName>
        <fullName evidence="1">Uncharacterized protein</fullName>
    </submittedName>
</protein>